<protein>
    <submittedName>
        <fullName evidence="2">Uncharacterized protein</fullName>
    </submittedName>
</protein>
<comment type="caution">
    <text evidence="2">The sequence shown here is derived from an EMBL/GenBank/DDBJ whole genome shotgun (WGS) entry which is preliminary data.</text>
</comment>
<sequence>MGAQNAEQRLEQGPSSTQGVSRRGGHVWDQGCDDGNWGKKWSSSQTSGRRPSRAPRRKSRAWRFWLPRQLLPSVPTGRNAEWWRAGTAGLEGAQRADKKEPWAARFYPLATGDLFSMRGGRMKMMTRRKYPREIDDAARRLKIRYVRMKKINVRELQRGLDKNLVNSTLRIE</sequence>
<dbReference type="AlphaFoldDB" id="A0A3L6FAD1"/>
<evidence type="ECO:0000313" key="3">
    <source>
        <dbReference type="Proteomes" id="UP000251960"/>
    </source>
</evidence>
<evidence type="ECO:0000313" key="2">
    <source>
        <dbReference type="EMBL" id="PWZ30184.1"/>
    </source>
</evidence>
<dbReference type="EMBL" id="NCVQ01000004">
    <property type="protein sequence ID" value="PWZ30184.1"/>
    <property type="molecule type" value="Genomic_DNA"/>
</dbReference>
<reference evidence="2 3" key="1">
    <citation type="journal article" date="2018" name="Nat. Genet.">
        <title>Extensive intraspecific gene order and gene structural variations between Mo17 and other maize genomes.</title>
        <authorList>
            <person name="Sun S."/>
            <person name="Zhou Y."/>
            <person name="Chen J."/>
            <person name="Shi J."/>
            <person name="Zhao H."/>
            <person name="Zhao H."/>
            <person name="Song W."/>
            <person name="Zhang M."/>
            <person name="Cui Y."/>
            <person name="Dong X."/>
            <person name="Liu H."/>
            <person name="Ma X."/>
            <person name="Jiao Y."/>
            <person name="Wang B."/>
            <person name="Wei X."/>
            <person name="Stein J.C."/>
            <person name="Glaubitz J.C."/>
            <person name="Lu F."/>
            <person name="Yu G."/>
            <person name="Liang C."/>
            <person name="Fengler K."/>
            <person name="Li B."/>
            <person name="Rafalski A."/>
            <person name="Schnable P.S."/>
            <person name="Ware D.H."/>
            <person name="Buckler E.S."/>
            <person name="Lai J."/>
        </authorList>
    </citation>
    <scope>NUCLEOTIDE SEQUENCE [LARGE SCALE GENOMIC DNA]</scope>
    <source>
        <strain evidence="3">cv. Missouri 17</strain>
        <tissue evidence="2">Seedling</tissue>
    </source>
</reference>
<feature type="region of interest" description="Disordered" evidence="1">
    <location>
        <begin position="1"/>
        <end position="58"/>
    </location>
</feature>
<gene>
    <name evidence="2" type="ORF">Zm00014a_030276</name>
</gene>
<organism evidence="2 3">
    <name type="scientific">Zea mays</name>
    <name type="common">Maize</name>
    <dbReference type="NCBI Taxonomy" id="4577"/>
    <lineage>
        <taxon>Eukaryota</taxon>
        <taxon>Viridiplantae</taxon>
        <taxon>Streptophyta</taxon>
        <taxon>Embryophyta</taxon>
        <taxon>Tracheophyta</taxon>
        <taxon>Spermatophyta</taxon>
        <taxon>Magnoliopsida</taxon>
        <taxon>Liliopsida</taxon>
        <taxon>Poales</taxon>
        <taxon>Poaceae</taxon>
        <taxon>PACMAD clade</taxon>
        <taxon>Panicoideae</taxon>
        <taxon>Andropogonodae</taxon>
        <taxon>Andropogoneae</taxon>
        <taxon>Tripsacinae</taxon>
        <taxon>Zea</taxon>
    </lineage>
</organism>
<dbReference type="Proteomes" id="UP000251960">
    <property type="component" value="Chromosome 3"/>
</dbReference>
<proteinExistence type="predicted"/>
<accession>A0A3L6FAD1</accession>
<evidence type="ECO:0000256" key="1">
    <source>
        <dbReference type="SAM" id="MobiDB-lite"/>
    </source>
</evidence>
<name>A0A3L6FAD1_MAIZE</name>